<evidence type="ECO:0000256" key="8">
    <source>
        <dbReference type="ARBA" id="ARBA00022801"/>
    </source>
</evidence>
<keyword evidence="9" id="KW-0788">Thiol protease</keyword>
<dbReference type="SUPFAM" id="SSF144232">
    <property type="entry name" value="HIT/MYND zinc finger-like"/>
    <property type="match status" value="1"/>
</dbReference>
<evidence type="ECO:0000256" key="6">
    <source>
        <dbReference type="ARBA" id="ARBA00022771"/>
    </source>
</evidence>
<dbReference type="EMBL" id="BAABME010005808">
    <property type="protein sequence ID" value="GAA0166660.1"/>
    <property type="molecule type" value="Genomic_DNA"/>
</dbReference>
<evidence type="ECO:0000256" key="7">
    <source>
        <dbReference type="ARBA" id="ARBA00022786"/>
    </source>
</evidence>
<evidence type="ECO:0000259" key="15">
    <source>
        <dbReference type="PROSITE" id="PS50865"/>
    </source>
</evidence>
<name>A0AAV3QRJ9_LITER</name>
<dbReference type="FunFam" id="3.90.70.10:FF:000026">
    <property type="entry name" value="Ubiquitin carboxyl-terminal hydrolase 15"/>
    <property type="match status" value="1"/>
</dbReference>
<dbReference type="Pfam" id="PF00443">
    <property type="entry name" value="UCH"/>
    <property type="match status" value="1"/>
</dbReference>
<accession>A0AAV3QRJ9</accession>
<dbReference type="FunFam" id="6.10.140.2220:FF:000006">
    <property type="entry name" value="Ubiquitin carboxyl-terminal hydrolase 15"/>
    <property type="match status" value="1"/>
</dbReference>
<comment type="catalytic activity">
    <reaction evidence="1">
        <text>Thiol-dependent hydrolysis of ester, thioester, amide, peptide and isopeptide bonds formed by the C-terminal Gly of ubiquitin (a 76-residue protein attached to proteins as an intracellular targeting signal).</text>
        <dbReference type="EC" id="3.4.19.12"/>
    </reaction>
</comment>
<dbReference type="EC" id="3.4.19.12" evidence="3"/>
<dbReference type="PROSITE" id="PS50865">
    <property type="entry name" value="ZF_MYND_2"/>
    <property type="match status" value="1"/>
</dbReference>
<dbReference type="PROSITE" id="PS50235">
    <property type="entry name" value="USP_3"/>
    <property type="match status" value="1"/>
</dbReference>
<dbReference type="GO" id="GO:0006508">
    <property type="term" value="P:proteolysis"/>
    <property type="evidence" value="ECO:0007669"/>
    <property type="project" value="UniProtKB-KW"/>
</dbReference>
<evidence type="ECO:0000256" key="2">
    <source>
        <dbReference type="ARBA" id="ARBA00009085"/>
    </source>
</evidence>
<feature type="domain" description="MYND-type" evidence="15">
    <location>
        <begin position="76"/>
        <end position="113"/>
    </location>
</feature>
<keyword evidence="8" id="KW-0378">Hydrolase</keyword>
<keyword evidence="13" id="KW-1133">Transmembrane helix</keyword>
<keyword evidence="6 11" id="KW-0863">Zinc-finger</keyword>
<dbReference type="InterPro" id="IPR018200">
    <property type="entry name" value="USP_CS"/>
</dbReference>
<keyword evidence="13" id="KW-0812">Transmembrane</keyword>
<gene>
    <name evidence="16" type="ORF">LIER_21768</name>
</gene>
<evidence type="ECO:0000256" key="4">
    <source>
        <dbReference type="ARBA" id="ARBA00022670"/>
    </source>
</evidence>
<dbReference type="Gene3D" id="3.90.70.10">
    <property type="entry name" value="Cysteine proteinases"/>
    <property type="match status" value="1"/>
</dbReference>
<feature type="compositionally biased region" description="Basic and acidic residues" evidence="12">
    <location>
        <begin position="769"/>
        <end position="789"/>
    </location>
</feature>
<evidence type="ECO:0000256" key="1">
    <source>
        <dbReference type="ARBA" id="ARBA00000707"/>
    </source>
</evidence>
<evidence type="ECO:0000256" key="10">
    <source>
        <dbReference type="ARBA" id="ARBA00022833"/>
    </source>
</evidence>
<evidence type="ECO:0000256" key="13">
    <source>
        <dbReference type="SAM" id="Phobius"/>
    </source>
</evidence>
<evidence type="ECO:0000259" key="14">
    <source>
        <dbReference type="PROSITE" id="PS50235"/>
    </source>
</evidence>
<evidence type="ECO:0000313" key="16">
    <source>
        <dbReference type="EMBL" id="GAA0166660.1"/>
    </source>
</evidence>
<protein>
    <recommendedName>
        <fullName evidence="3">ubiquitinyl hydrolase 1</fullName>
        <ecNumber evidence="3">3.4.19.12</ecNumber>
    </recommendedName>
</protein>
<keyword evidence="7" id="KW-0833">Ubl conjugation pathway</keyword>
<dbReference type="GO" id="GO:0005634">
    <property type="term" value="C:nucleus"/>
    <property type="evidence" value="ECO:0007669"/>
    <property type="project" value="TreeGrafter"/>
</dbReference>
<dbReference type="PANTHER" id="PTHR24006:SF685">
    <property type="entry name" value="UBIQUITIN CARBOXYL-TERMINAL HYDROLASE 15"/>
    <property type="match status" value="1"/>
</dbReference>
<keyword evidence="13" id="KW-0472">Membrane</keyword>
<dbReference type="PANTHER" id="PTHR24006">
    <property type="entry name" value="UBIQUITIN CARBOXYL-TERMINAL HYDROLASE"/>
    <property type="match status" value="1"/>
</dbReference>
<keyword evidence="5" id="KW-0479">Metal-binding</keyword>
<reference evidence="16 17" key="1">
    <citation type="submission" date="2024-01" db="EMBL/GenBank/DDBJ databases">
        <title>The complete chloroplast genome sequence of Lithospermum erythrorhizon: insights into the phylogenetic relationship among Boraginaceae species and the maternal lineages of purple gromwells.</title>
        <authorList>
            <person name="Okada T."/>
            <person name="Watanabe K."/>
        </authorList>
    </citation>
    <scope>NUCLEOTIDE SEQUENCE [LARGE SCALE GENOMIC DNA]</scope>
</reference>
<dbReference type="Gene3D" id="6.10.140.2220">
    <property type="match status" value="1"/>
</dbReference>
<dbReference type="InterPro" id="IPR038765">
    <property type="entry name" value="Papain-like_cys_pep_sf"/>
</dbReference>
<comment type="caution">
    <text evidence="16">The sequence shown here is derived from an EMBL/GenBank/DDBJ whole genome shotgun (WGS) entry which is preliminary data.</text>
</comment>
<dbReference type="GO" id="GO:0008270">
    <property type="term" value="F:zinc ion binding"/>
    <property type="evidence" value="ECO:0007669"/>
    <property type="project" value="UniProtKB-KW"/>
</dbReference>
<evidence type="ECO:0000313" key="17">
    <source>
        <dbReference type="Proteomes" id="UP001454036"/>
    </source>
</evidence>
<evidence type="ECO:0000256" key="9">
    <source>
        <dbReference type="ARBA" id="ARBA00022807"/>
    </source>
</evidence>
<comment type="similarity">
    <text evidence="2">Belongs to the peptidase C19 family.</text>
</comment>
<dbReference type="GO" id="GO:0004843">
    <property type="term" value="F:cysteine-type deubiquitinase activity"/>
    <property type="evidence" value="ECO:0007669"/>
    <property type="project" value="UniProtKB-EC"/>
</dbReference>
<feature type="region of interest" description="Disordered" evidence="12">
    <location>
        <begin position="224"/>
        <end position="255"/>
    </location>
</feature>
<dbReference type="PROSITE" id="PS00972">
    <property type="entry name" value="USP_1"/>
    <property type="match status" value="1"/>
</dbReference>
<keyword evidence="10" id="KW-0862">Zinc</keyword>
<keyword evidence="4 16" id="KW-0645">Protease</keyword>
<feature type="region of interest" description="Disordered" evidence="12">
    <location>
        <begin position="756"/>
        <end position="794"/>
    </location>
</feature>
<feature type="region of interest" description="Disordered" evidence="12">
    <location>
        <begin position="343"/>
        <end position="374"/>
    </location>
</feature>
<keyword evidence="17" id="KW-1185">Reference proteome</keyword>
<proteinExistence type="inferred from homology"/>
<organism evidence="16 17">
    <name type="scientific">Lithospermum erythrorhizon</name>
    <name type="common">Purple gromwell</name>
    <name type="synonym">Lithospermum officinale var. erythrorhizon</name>
    <dbReference type="NCBI Taxonomy" id="34254"/>
    <lineage>
        <taxon>Eukaryota</taxon>
        <taxon>Viridiplantae</taxon>
        <taxon>Streptophyta</taxon>
        <taxon>Embryophyta</taxon>
        <taxon>Tracheophyta</taxon>
        <taxon>Spermatophyta</taxon>
        <taxon>Magnoliopsida</taxon>
        <taxon>eudicotyledons</taxon>
        <taxon>Gunneridae</taxon>
        <taxon>Pentapetalae</taxon>
        <taxon>asterids</taxon>
        <taxon>lamiids</taxon>
        <taxon>Boraginales</taxon>
        <taxon>Boraginaceae</taxon>
        <taxon>Boraginoideae</taxon>
        <taxon>Lithospermeae</taxon>
        <taxon>Lithospermum</taxon>
    </lineage>
</organism>
<feature type="domain" description="USP" evidence="14">
    <location>
        <begin position="449"/>
        <end position="755"/>
    </location>
</feature>
<dbReference type="Proteomes" id="UP001454036">
    <property type="component" value="Unassembled WGS sequence"/>
</dbReference>
<evidence type="ECO:0000256" key="11">
    <source>
        <dbReference type="PROSITE-ProRule" id="PRU00134"/>
    </source>
</evidence>
<dbReference type="GO" id="GO:0016579">
    <property type="term" value="P:protein deubiquitination"/>
    <property type="evidence" value="ECO:0007669"/>
    <property type="project" value="InterPro"/>
</dbReference>
<feature type="transmembrane region" description="Helical" evidence="13">
    <location>
        <begin position="9"/>
        <end position="27"/>
    </location>
</feature>
<evidence type="ECO:0000256" key="3">
    <source>
        <dbReference type="ARBA" id="ARBA00012759"/>
    </source>
</evidence>
<dbReference type="Pfam" id="PF01753">
    <property type="entry name" value="zf-MYND"/>
    <property type="match status" value="1"/>
</dbReference>
<dbReference type="InterPro" id="IPR028889">
    <property type="entry name" value="USP"/>
</dbReference>
<dbReference type="SUPFAM" id="SSF54001">
    <property type="entry name" value="Cysteine proteinases"/>
    <property type="match status" value="1"/>
</dbReference>
<sequence>MLEPRGTDIPILFLVFVVLPLVLYILLGKWNEATQRKERTSLLADQPLQEAFVPEPTIAAIVTPVVSWPTNGIHQCARCFAPATTRCSRCKSVRYCSGKCQIIHWRQVHKHECQLLENNSSSLSEKPNLDDGNVSFCDTVEAQKVQCNVKSRSVSEEDETQVATHSWETSAYASATMENAEVPTIGRGYTDKQACEIGGKDMFRKGNEATVGSADQACKKRVARAATTTSRKGHTRQKSREIRSKLPNGDVNNSGGCYNGHSSPKIAEQENHTLQKEGDERLDATYCCDTSTSLNSENHGVSSFDVQMELIDGEILRNSCNPNIGEMTYLNYSPERYLAKNLNKAKAASDSSGSKGHQYPKQPLKIPREHDSDRNNKEIAQINGSVTVQRSSGITSKGIMRMIGLKKSPKNETRDPSADTYIQKKLKMLFPYEDFIRFFQYQALDLSPRGLINCGNSCYANAVLQCLTCTKPLTIYLLRRSHTSSCCKREWCLMCELEQHVSKLGQSGAPLSPSRIISHVRRTNRQMGDGSQEDAHEFLRFLVASMQSICLDGLGEENTVDLKLQETTFIQHTFGGRLRSKVKCFKCHQESERYENIMDLTLEIYGWVETLEDALTQFTSPENLDGENMYRCGRCRTYVRAVKQLSIHEAPNILTIVLKRFQEGNYGKINKCITFPEMLNMIPFMTGTDDVPPLYMLYAVVVHLDTLNASFSGHYISYVKDLQGNWFRIDDSEVQPVSVNQVMSEGAYILFYTRSSPRPPRTSSRKGTIYKELRRPSRAEKSSRSELRKSNHHHVWVDPTQEHASFPSEEFLNRNRRQSVEPYAESIGMEFSDATSSDWSIFTSSDDASFTTESTRDSFSTVDYAEAGIVDPISSIFNTVYAPEYSFQRTVACSMFSGSKPQTRFFTESKALVADSNKWRGDRVEQHGVSCTNDFCTDSDCSIHVRYGNIHLDGH</sequence>
<dbReference type="InterPro" id="IPR002893">
    <property type="entry name" value="Znf_MYND"/>
</dbReference>
<evidence type="ECO:0000256" key="5">
    <source>
        <dbReference type="ARBA" id="ARBA00022723"/>
    </source>
</evidence>
<dbReference type="InterPro" id="IPR001394">
    <property type="entry name" value="Peptidase_C19_UCH"/>
</dbReference>
<dbReference type="GO" id="GO:0005829">
    <property type="term" value="C:cytosol"/>
    <property type="evidence" value="ECO:0007669"/>
    <property type="project" value="TreeGrafter"/>
</dbReference>
<feature type="compositionally biased region" description="Low complexity" evidence="12">
    <location>
        <begin position="343"/>
        <end position="356"/>
    </location>
</feature>
<dbReference type="AlphaFoldDB" id="A0AAV3QRJ9"/>
<evidence type="ECO:0000256" key="12">
    <source>
        <dbReference type="SAM" id="MobiDB-lite"/>
    </source>
</evidence>
<dbReference type="CDD" id="cd02661">
    <property type="entry name" value="Peptidase_C19E"/>
    <property type="match status" value="1"/>
</dbReference>
<dbReference type="InterPro" id="IPR050164">
    <property type="entry name" value="Peptidase_C19"/>
</dbReference>